<dbReference type="InterPro" id="IPR002549">
    <property type="entry name" value="AI-2E-like"/>
</dbReference>
<feature type="transmembrane region" description="Helical" evidence="6">
    <location>
        <begin position="73"/>
        <end position="98"/>
    </location>
</feature>
<dbReference type="PANTHER" id="PTHR21716:SF15">
    <property type="entry name" value="TRANSPORT PROTEIN YRRI-RELATED"/>
    <property type="match status" value="1"/>
</dbReference>
<keyword evidence="4 6" id="KW-1133">Transmembrane helix</keyword>
<organism evidence="7 8">
    <name type="scientific">Alkalihalobacillus alcalophilus ATCC 27647 = CGMCC 1.3604</name>
    <dbReference type="NCBI Taxonomy" id="1218173"/>
    <lineage>
        <taxon>Bacteria</taxon>
        <taxon>Bacillati</taxon>
        <taxon>Bacillota</taxon>
        <taxon>Bacilli</taxon>
        <taxon>Bacillales</taxon>
        <taxon>Bacillaceae</taxon>
        <taxon>Alkalihalobacillus</taxon>
    </lineage>
</organism>
<feature type="transmembrane region" description="Helical" evidence="6">
    <location>
        <begin position="39"/>
        <end position="61"/>
    </location>
</feature>
<dbReference type="RefSeq" id="WP_003321483.1">
    <property type="nucleotide sequence ID" value="NZ_JALP01000158.1"/>
</dbReference>
<comment type="subcellular location">
    <subcellularLocation>
        <location evidence="1">Membrane</location>
        <topology evidence="1">Multi-pass membrane protein</topology>
    </subcellularLocation>
</comment>
<evidence type="ECO:0000256" key="5">
    <source>
        <dbReference type="ARBA" id="ARBA00023136"/>
    </source>
</evidence>
<sequence length="354" mass="38947">MEKERVSSFLQKAILTLVLLAIIYIFITLAPAFKPIFAVVKALLLPFLLAALITYLLHPIVEGLHKYGLSRTLSVLIVFLVLIAVIAFAGFLGVPFIIEQVQEALQLLPEQMKEIQSYLAQLGSQLERLPAPLSSHVDEWVEQLQALGVKALDQIEATAISILKSALSLVVIPFLVFYFLKDYGLIQKTVWYLTPKKYRKSLHRYAKDVDHSIGSYIRGQILVSICVFILATIGLWILGVPYAILLGLFIGACDIIPYFGPIIGAAPAIVVALMDSMQTGILAIVVLFIIQQIEGNILSPVIVGRTLHMHPLLIILALLVGVEVGGVIGLLLAVPILAVIKVTLLHLRLYVMKH</sequence>
<comment type="caution">
    <text evidence="7">The sequence shown here is derived from an EMBL/GenBank/DDBJ whole genome shotgun (WGS) entry which is preliminary data.</text>
</comment>
<dbReference type="GO" id="GO:0016020">
    <property type="term" value="C:membrane"/>
    <property type="evidence" value="ECO:0007669"/>
    <property type="project" value="UniProtKB-SubCell"/>
</dbReference>
<protein>
    <submittedName>
        <fullName evidence="7">Serine protease</fullName>
    </submittedName>
</protein>
<keyword evidence="7" id="KW-0378">Hydrolase</keyword>
<gene>
    <name evidence="7" type="ORF">AJ85_11290</name>
</gene>
<proteinExistence type="inferred from homology"/>
<dbReference type="AlphaFoldDB" id="A0A4S4K2W3"/>
<reference evidence="7 8" key="1">
    <citation type="submission" date="2014-01" db="EMBL/GenBank/DDBJ databases">
        <title>Draft genome sequencing of Bacillus alcalophilus CGMCC 1.3604.</title>
        <authorList>
            <person name="Yang J."/>
            <person name="Diao L."/>
            <person name="Yang S."/>
        </authorList>
    </citation>
    <scope>NUCLEOTIDE SEQUENCE [LARGE SCALE GENOMIC DNA]</scope>
    <source>
        <strain evidence="7 8">CGMCC 1.3604</strain>
    </source>
</reference>
<feature type="transmembrane region" description="Helical" evidence="6">
    <location>
        <begin position="281"/>
        <end position="302"/>
    </location>
</feature>
<dbReference type="GO" id="GO:0006508">
    <property type="term" value="P:proteolysis"/>
    <property type="evidence" value="ECO:0007669"/>
    <property type="project" value="UniProtKB-KW"/>
</dbReference>
<feature type="transmembrane region" description="Helical" evidence="6">
    <location>
        <begin position="255"/>
        <end position="274"/>
    </location>
</feature>
<comment type="similarity">
    <text evidence="2">Belongs to the autoinducer-2 exporter (AI-2E) (TC 2.A.86) family.</text>
</comment>
<feature type="transmembrane region" description="Helical" evidence="6">
    <location>
        <begin position="221"/>
        <end position="249"/>
    </location>
</feature>
<dbReference type="Pfam" id="PF01594">
    <property type="entry name" value="AI-2E_transport"/>
    <property type="match status" value="1"/>
</dbReference>
<dbReference type="EMBL" id="JALP01000158">
    <property type="protein sequence ID" value="THG90369.1"/>
    <property type="molecule type" value="Genomic_DNA"/>
</dbReference>
<evidence type="ECO:0000256" key="1">
    <source>
        <dbReference type="ARBA" id="ARBA00004141"/>
    </source>
</evidence>
<keyword evidence="7" id="KW-0645">Protease</keyword>
<name>A0A4S4K2W3_ALKAL</name>
<dbReference type="Proteomes" id="UP000297014">
    <property type="component" value="Unassembled WGS sequence"/>
</dbReference>
<keyword evidence="5 6" id="KW-0472">Membrane</keyword>
<dbReference type="GO" id="GO:0008233">
    <property type="term" value="F:peptidase activity"/>
    <property type="evidence" value="ECO:0007669"/>
    <property type="project" value="UniProtKB-KW"/>
</dbReference>
<dbReference type="OrthoDB" id="9793390at2"/>
<evidence type="ECO:0000256" key="3">
    <source>
        <dbReference type="ARBA" id="ARBA00022692"/>
    </source>
</evidence>
<keyword evidence="3 6" id="KW-0812">Transmembrane</keyword>
<feature type="transmembrane region" description="Helical" evidence="6">
    <location>
        <begin position="314"/>
        <end position="340"/>
    </location>
</feature>
<evidence type="ECO:0000256" key="6">
    <source>
        <dbReference type="SAM" id="Phobius"/>
    </source>
</evidence>
<evidence type="ECO:0000313" key="7">
    <source>
        <dbReference type="EMBL" id="THG90369.1"/>
    </source>
</evidence>
<evidence type="ECO:0000256" key="4">
    <source>
        <dbReference type="ARBA" id="ARBA00022989"/>
    </source>
</evidence>
<evidence type="ECO:0000313" key="8">
    <source>
        <dbReference type="Proteomes" id="UP000297014"/>
    </source>
</evidence>
<feature type="transmembrane region" description="Helical" evidence="6">
    <location>
        <begin position="12"/>
        <end position="33"/>
    </location>
</feature>
<feature type="transmembrane region" description="Helical" evidence="6">
    <location>
        <begin position="157"/>
        <end position="180"/>
    </location>
</feature>
<evidence type="ECO:0000256" key="2">
    <source>
        <dbReference type="ARBA" id="ARBA00009773"/>
    </source>
</evidence>
<dbReference type="PANTHER" id="PTHR21716">
    <property type="entry name" value="TRANSMEMBRANE PROTEIN"/>
    <property type="match status" value="1"/>
</dbReference>
<dbReference type="GO" id="GO:0055085">
    <property type="term" value="P:transmembrane transport"/>
    <property type="evidence" value="ECO:0007669"/>
    <property type="project" value="TreeGrafter"/>
</dbReference>
<accession>A0A4S4K2W3</accession>